<dbReference type="PANTHER" id="PTHR12992:SF11">
    <property type="entry name" value="MITOCHONDRIAL COENZYME A DIPHOSPHATASE NUDT8"/>
    <property type="match status" value="1"/>
</dbReference>
<dbReference type="Pfam" id="PF00293">
    <property type="entry name" value="NUDIX"/>
    <property type="match status" value="1"/>
</dbReference>
<dbReference type="EMBL" id="JAEUGD010000066">
    <property type="protein sequence ID" value="MBL6449229.1"/>
    <property type="molecule type" value="Genomic_DNA"/>
</dbReference>
<proteinExistence type="predicted"/>
<dbReference type="CDD" id="cd03426">
    <property type="entry name" value="NUDIX_CoAse_Nudt7"/>
    <property type="match status" value="1"/>
</dbReference>
<dbReference type="AlphaFoldDB" id="A0A937FZV7"/>
<reference evidence="8" key="1">
    <citation type="submission" date="2021-01" db="EMBL/GenBank/DDBJ databases">
        <title>Fulvivirga kasyanovii gen. nov., sp nov., a novel member of the phylum Bacteroidetes isolated from seawater in a mussel farm.</title>
        <authorList>
            <person name="Zhao L.-H."/>
            <person name="Wang Z.-J."/>
        </authorList>
    </citation>
    <scope>NUCLEOTIDE SEQUENCE</scope>
    <source>
        <strain evidence="8">29W222</strain>
    </source>
</reference>
<evidence type="ECO:0000256" key="6">
    <source>
        <dbReference type="ARBA" id="ARBA00023211"/>
    </source>
</evidence>
<keyword evidence="3" id="KW-0479">Metal-binding</keyword>
<evidence type="ECO:0000256" key="5">
    <source>
        <dbReference type="ARBA" id="ARBA00022842"/>
    </source>
</evidence>
<dbReference type="InterPro" id="IPR015797">
    <property type="entry name" value="NUDIX_hydrolase-like_dom_sf"/>
</dbReference>
<evidence type="ECO:0000259" key="7">
    <source>
        <dbReference type="PROSITE" id="PS51462"/>
    </source>
</evidence>
<accession>A0A937FZV7</accession>
<dbReference type="Gene3D" id="3.90.79.10">
    <property type="entry name" value="Nucleoside Triphosphate Pyrophosphohydrolase"/>
    <property type="match status" value="1"/>
</dbReference>
<dbReference type="GO" id="GO:0010945">
    <property type="term" value="F:coenzyme A diphosphatase activity"/>
    <property type="evidence" value="ECO:0007669"/>
    <property type="project" value="InterPro"/>
</dbReference>
<evidence type="ECO:0000256" key="3">
    <source>
        <dbReference type="ARBA" id="ARBA00022723"/>
    </source>
</evidence>
<evidence type="ECO:0000256" key="4">
    <source>
        <dbReference type="ARBA" id="ARBA00022801"/>
    </source>
</evidence>
<comment type="caution">
    <text evidence="8">The sequence shown here is derived from an EMBL/GenBank/DDBJ whole genome shotgun (WGS) entry which is preliminary data.</text>
</comment>
<gene>
    <name evidence="8" type="ORF">JMN32_23165</name>
</gene>
<dbReference type="GO" id="GO:0046872">
    <property type="term" value="F:metal ion binding"/>
    <property type="evidence" value="ECO:0007669"/>
    <property type="project" value="UniProtKB-KW"/>
</dbReference>
<evidence type="ECO:0000313" key="9">
    <source>
        <dbReference type="Proteomes" id="UP000614216"/>
    </source>
</evidence>
<comment type="cofactor">
    <cofactor evidence="2">
        <name>Mg(2+)</name>
        <dbReference type="ChEBI" id="CHEBI:18420"/>
    </cofactor>
</comment>
<protein>
    <submittedName>
        <fullName evidence="8">CoA pyrophosphatase</fullName>
    </submittedName>
</protein>
<feature type="domain" description="Nudix hydrolase" evidence="7">
    <location>
        <begin position="43"/>
        <end position="177"/>
    </location>
</feature>
<organism evidence="8 9">
    <name type="scientific">Fulvivirga marina</name>
    <dbReference type="NCBI Taxonomy" id="2494733"/>
    <lineage>
        <taxon>Bacteria</taxon>
        <taxon>Pseudomonadati</taxon>
        <taxon>Bacteroidota</taxon>
        <taxon>Cytophagia</taxon>
        <taxon>Cytophagales</taxon>
        <taxon>Fulvivirgaceae</taxon>
        <taxon>Fulvivirga</taxon>
    </lineage>
</organism>
<sequence length="212" mass="24235">MIYKFVNLLQDRLSKPLPGAEAQRIMMPKESSDARFDLNRRDARLGGVMVLLYPKNNEIYLPLTQRHDYRGTHGGQVSFPGGKWEEGDPNLEFTALRETYEEIGVSQSDVKVIGRLTDLYIPPSNFRVSPIVGYVDEYPTFNIDPYEVETLIEVPLSLLTSEATLKRKDILVRGKYKLNAPFFDIDGRVVWGATAMMLSELVMLMREIEMNL</sequence>
<evidence type="ECO:0000256" key="2">
    <source>
        <dbReference type="ARBA" id="ARBA00001946"/>
    </source>
</evidence>
<dbReference type="SUPFAM" id="SSF55811">
    <property type="entry name" value="Nudix"/>
    <property type="match status" value="1"/>
</dbReference>
<evidence type="ECO:0000256" key="1">
    <source>
        <dbReference type="ARBA" id="ARBA00001936"/>
    </source>
</evidence>
<dbReference type="Proteomes" id="UP000614216">
    <property type="component" value="Unassembled WGS sequence"/>
</dbReference>
<dbReference type="InterPro" id="IPR000086">
    <property type="entry name" value="NUDIX_hydrolase_dom"/>
</dbReference>
<keyword evidence="5" id="KW-0460">Magnesium</keyword>
<keyword evidence="4" id="KW-0378">Hydrolase</keyword>
<dbReference type="PROSITE" id="PS51462">
    <property type="entry name" value="NUDIX"/>
    <property type="match status" value="1"/>
</dbReference>
<keyword evidence="6" id="KW-0464">Manganese</keyword>
<name>A0A937FZV7_9BACT</name>
<keyword evidence="9" id="KW-1185">Reference proteome</keyword>
<dbReference type="RefSeq" id="WP_202858763.1">
    <property type="nucleotide sequence ID" value="NZ_JAEUGD010000066.1"/>
</dbReference>
<dbReference type="PANTHER" id="PTHR12992">
    <property type="entry name" value="NUDIX HYDROLASE"/>
    <property type="match status" value="1"/>
</dbReference>
<comment type="cofactor">
    <cofactor evidence="1">
        <name>Mn(2+)</name>
        <dbReference type="ChEBI" id="CHEBI:29035"/>
    </cofactor>
</comment>
<evidence type="ECO:0000313" key="8">
    <source>
        <dbReference type="EMBL" id="MBL6449229.1"/>
    </source>
</evidence>
<dbReference type="InterPro" id="IPR045121">
    <property type="entry name" value="CoAse"/>
</dbReference>